<keyword evidence="5" id="KW-0493">Microtubule</keyword>
<evidence type="ECO:0000256" key="3">
    <source>
        <dbReference type="ARBA" id="ARBA00011375"/>
    </source>
</evidence>
<dbReference type="Gene3D" id="1.25.40.10">
    <property type="entry name" value="Tetratricopeptide repeat domain"/>
    <property type="match status" value="1"/>
</dbReference>
<evidence type="ECO:0000256" key="2">
    <source>
        <dbReference type="ARBA" id="ARBA00004647"/>
    </source>
</evidence>
<gene>
    <name evidence="13" type="primary">RMDN2</name>
</gene>
<dbReference type="EMBL" id="CABD030013368">
    <property type="status" value="NOT_ANNOTATED_CDS"/>
    <property type="molecule type" value="Genomic_DNA"/>
</dbReference>
<dbReference type="InterPro" id="IPR049039">
    <property type="entry name" value="RMD1-3_a_helical_rpt"/>
</dbReference>
<evidence type="ECO:0000313" key="13">
    <source>
        <dbReference type="Ensembl" id="ENSGGOP00000033558.1"/>
    </source>
</evidence>
<dbReference type="InterPro" id="IPR011990">
    <property type="entry name" value="TPR-like_helical_dom_sf"/>
</dbReference>
<keyword evidence="4" id="KW-0812">Transmembrane</keyword>
<dbReference type="Bgee" id="ENSGGOG00000037752">
    <property type="expression patterns" value="Expressed in liver and 6 other cell types or tissues"/>
</dbReference>
<comment type="similarity">
    <text evidence="9">Belongs to the RMDN family.</text>
</comment>
<dbReference type="GO" id="GO:0000922">
    <property type="term" value="C:spindle pole"/>
    <property type="evidence" value="ECO:0007669"/>
    <property type="project" value="UniProtKB-SubCell"/>
</dbReference>
<protein>
    <recommendedName>
        <fullName evidence="10">Regulator of microtubule dynamics protein 2</fullName>
    </recommendedName>
    <alternativeName>
        <fullName evidence="11">Protein FAM82A1</fullName>
    </alternativeName>
</protein>
<dbReference type="Ensembl" id="ENSGGOT00000050923.1">
    <property type="protein sequence ID" value="ENSGGOP00000033558.1"/>
    <property type="gene ID" value="ENSGGOG00000037752.1"/>
</dbReference>
<reference evidence="13" key="4">
    <citation type="submission" date="2025-09" db="UniProtKB">
        <authorList>
            <consortium name="Ensembl"/>
        </authorList>
    </citation>
    <scope>IDENTIFICATION</scope>
</reference>
<dbReference type="Pfam" id="PF21033">
    <property type="entry name" value="RMD1-3"/>
    <property type="match status" value="1"/>
</dbReference>
<dbReference type="GeneID" id="101133936"/>
<organism evidence="13 14">
    <name type="scientific">Gorilla gorilla gorilla</name>
    <name type="common">Western lowland gorilla</name>
    <dbReference type="NCBI Taxonomy" id="9595"/>
    <lineage>
        <taxon>Eukaryota</taxon>
        <taxon>Metazoa</taxon>
        <taxon>Chordata</taxon>
        <taxon>Craniata</taxon>
        <taxon>Vertebrata</taxon>
        <taxon>Euteleostomi</taxon>
        <taxon>Mammalia</taxon>
        <taxon>Eutheria</taxon>
        <taxon>Euarchontoglires</taxon>
        <taxon>Primates</taxon>
        <taxon>Haplorrhini</taxon>
        <taxon>Catarrhini</taxon>
        <taxon>Hominidae</taxon>
        <taxon>Gorilla</taxon>
    </lineage>
</organism>
<dbReference type="GO" id="GO:0016020">
    <property type="term" value="C:membrane"/>
    <property type="evidence" value="ECO:0007669"/>
    <property type="project" value="UniProtKB-SubCell"/>
</dbReference>
<dbReference type="SUPFAM" id="SSF48452">
    <property type="entry name" value="TPR-like"/>
    <property type="match status" value="1"/>
</dbReference>
<dbReference type="EMBL" id="CABD030013372">
    <property type="status" value="NOT_ANNOTATED_CDS"/>
    <property type="molecule type" value="Genomic_DNA"/>
</dbReference>
<evidence type="ECO:0000256" key="11">
    <source>
        <dbReference type="ARBA" id="ARBA00041609"/>
    </source>
</evidence>
<reference evidence="13" key="3">
    <citation type="submission" date="2025-08" db="UniProtKB">
        <authorList>
            <consortium name="Ensembl"/>
        </authorList>
    </citation>
    <scope>IDENTIFICATION</scope>
</reference>
<keyword evidence="7" id="KW-0175">Coiled coil</keyword>
<dbReference type="CTD" id="151393"/>
<evidence type="ECO:0000256" key="7">
    <source>
        <dbReference type="ARBA" id="ARBA00023054"/>
    </source>
</evidence>
<keyword evidence="8" id="KW-0472">Membrane</keyword>
<evidence type="ECO:0000256" key="9">
    <source>
        <dbReference type="ARBA" id="ARBA00038360"/>
    </source>
</evidence>
<evidence type="ECO:0000256" key="4">
    <source>
        <dbReference type="ARBA" id="ARBA00022692"/>
    </source>
</evidence>
<dbReference type="STRING" id="9593.ENSGGOP00000033558"/>
<dbReference type="EMBL" id="CABD030013370">
    <property type="status" value="NOT_ANNOTATED_CDS"/>
    <property type="molecule type" value="Genomic_DNA"/>
</dbReference>
<comment type="subunit">
    <text evidence="3">Interacts with microtubules.</text>
</comment>
<dbReference type="GO" id="GO:0005874">
    <property type="term" value="C:microtubule"/>
    <property type="evidence" value="ECO:0007669"/>
    <property type="project" value="UniProtKB-KW"/>
</dbReference>
<evidence type="ECO:0000256" key="10">
    <source>
        <dbReference type="ARBA" id="ARBA00039964"/>
    </source>
</evidence>
<dbReference type="EMBL" id="CABD030013367">
    <property type="status" value="NOT_ANNOTATED_CDS"/>
    <property type="molecule type" value="Genomic_DNA"/>
</dbReference>
<accession>A0A2I2YF70</accession>
<evidence type="ECO:0000256" key="1">
    <source>
        <dbReference type="ARBA" id="ARBA00004167"/>
    </source>
</evidence>
<sequence>MGKCLSCCKEDQSFQRCSPEDQVSTDAQHHGASSVSQPSISLGHKTSYSPVTHKVNSAKASRRLLSVSSPSFSERRCSLFVGFQKRNASPYWQQSRANFDSEEDTSFTDLKSSSGHCGSFMSHRRRFSSRKLSIVSYYKSAIFFDPQASGQNVFNLNEIEIFSKTSSNTDAKKHITISAPEYNTKTFKNFETNTTSPAFGNTIDTASYQQSTSSFFSLASDISSPDQQNGIATDIQQRGQLNCKDLKDFLHPGPESYSTDHSPIMIPQHPSQSGTFPFLHKAGFSSSYKNSGCFIPPQSELTSGLFEDEDFAVLFQDEDRSSPIEIPKIRYITANTDTEEQSVPVPKAFNTHVEELNLDVLLQKVDHLRMSESGKSESFELLRDHKEKFRDEIEFMWRFARAYGDMYELSTNTQEKKHYANIGKTLSERAINRAPMNGHCHLWYAVLCGYVSEFEGLQNKINYGHLFKEHLDIAIKLLPEEPFLYYLKGRYCYTVSKLSWIEKKMAATLFGKIPSSTVQEALHNFLKAEELCPGYSNPNYMYLAKCYTDLEENQNALKFCNLALLLPTVTKEEHFCHDLPASSMQSNYPVHDSGHLTTGPSLFKPTLNIEYSTGHAP</sequence>
<dbReference type="RefSeq" id="XP_055233701.1">
    <property type="nucleotide sequence ID" value="XM_055377726.2"/>
</dbReference>
<dbReference type="EMBL" id="CABD030013373">
    <property type="status" value="NOT_ANNOTATED_CDS"/>
    <property type="molecule type" value="Genomic_DNA"/>
</dbReference>
<dbReference type="InParanoid" id="A0A2I2YF70"/>
<feature type="compositionally biased region" description="Polar residues" evidence="12">
    <location>
        <begin position="21"/>
        <end position="42"/>
    </location>
</feature>
<reference evidence="13 14" key="2">
    <citation type="journal article" date="2012" name="Nature">
        <title>Insights into hominid evolution from the gorilla genome sequence.</title>
        <authorList>
            <person name="Scally A."/>
            <person name="Dutheil J.Y."/>
            <person name="Hillier L.W."/>
            <person name="Jordan G.E."/>
            <person name="Goodhead I."/>
            <person name="Herrero J."/>
            <person name="Hobolth A."/>
            <person name="Lappalainen T."/>
            <person name="Mailund T."/>
            <person name="Marques-Bonet T."/>
            <person name="McCarthy S."/>
            <person name="Montgomery S.H."/>
            <person name="Schwalie P.C."/>
            <person name="Tang Y.A."/>
            <person name="Ward M.C."/>
            <person name="Xue Y."/>
            <person name="Yngvadottir B."/>
            <person name="Alkan C."/>
            <person name="Andersen L.N."/>
            <person name="Ayub Q."/>
            <person name="Ball E.V."/>
            <person name="Beal K."/>
            <person name="Bradley B.J."/>
            <person name="Chen Y."/>
            <person name="Clee C.M."/>
            <person name="Fitzgerald S."/>
            <person name="Graves T.A."/>
            <person name="Gu Y."/>
            <person name="Heath P."/>
            <person name="Heger A."/>
            <person name="Karakoc E."/>
            <person name="Kolb-Kokocinski A."/>
            <person name="Laird G.K."/>
            <person name="Lunter G."/>
            <person name="Meader S."/>
            <person name="Mort M."/>
            <person name="Mullikin J.C."/>
            <person name="Munch K."/>
            <person name="O'Connor T.D."/>
            <person name="Phillips A.D."/>
            <person name="Prado-Martinez J."/>
            <person name="Rogers A.S."/>
            <person name="Sajjadian S."/>
            <person name="Schmidt D."/>
            <person name="Shaw K."/>
            <person name="Simpson J.T."/>
            <person name="Stenson P.D."/>
            <person name="Turner D.J."/>
            <person name="Vigilant L."/>
            <person name="Vilella A.J."/>
            <person name="Whitener W."/>
            <person name="Zhu B."/>
            <person name="Cooper D.N."/>
            <person name="de Jong P."/>
            <person name="Dermitzakis E.T."/>
            <person name="Eichler E.E."/>
            <person name="Flicek P."/>
            <person name="Goldman N."/>
            <person name="Mundy N.I."/>
            <person name="Ning Z."/>
            <person name="Odom D.T."/>
            <person name="Ponting C.P."/>
            <person name="Quail M.A."/>
            <person name="Ryder O.A."/>
            <person name="Searle S.M."/>
            <person name="Warren W.C."/>
            <person name="Wilson R.K."/>
            <person name="Schierup M.H."/>
            <person name="Rogers J."/>
            <person name="Tyler-Smith C."/>
            <person name="Durbin R."/>
        </authorList>
    </citation>
    <scope>NUCLEOTIDE SEQUENCE [LARGE SCALE GENOMIC DNA]</scope>
</reference>
<dbReference type="AlphaFoldDB" id="A0A2I2YF70"/>
<dbReference type="GeneTree" id="ENSGT00940000163796"/>
<feature type="region of interest" description="Disordered" evidence="12">
    <location>
        <begin position="20"/>
        <end position="42"/>
    </location>
</feature>
<evidence type="ECO:0000256" key="5">
    <source>
        <dbReference type="ARBA" id="ARBA00022701"/>
    </source>
</evidence>
<proteinExistence type="inferred from homology"/>
<name>A0A2I2YF70_GORGO</name>
<comment type="subcellular location">
    <subcellularLocation>
        <location evidence="2">Cytoplasm</location>
        <location evidence="2">Cytoskeleton</location>
        <location evidence="2">Spindle pole</location>
    </subcellularLocation>
    <subcellularLocation>
        <location evidence="1">Membrane</location>
        <topology evidence="1">Single-pass membrane protein</topology>
    </subcellularLocation>
</comment>
<dbReference type="PANTHER" id="PTHR16056">
    <property type="entry name" value="REGULATOR OF MICROTUBULE DYNAMICS PROTEIN"/>
    <property type="match status" value="1"/>
</dbReference>
<reference evidence="14" key="1">
    <citation type="submission" date="2011-05" db="EMBL/GenBank/DDBJ databases">
        <title>Insights into the evolution of the great apes provided by the gorilla genome.</title>
        <authorList>
            <person name="Scally A."/>
        </authorList>
    </citation>
    <scope>NUCLEOTIDE SEQUENCE [LARGE SCALE GENOMIC DNA]</scope>
</reference>
<keyword evidence="14" id="KW-1185">Reference proteome</keyword>
<dbReference type="Proteomes" id="UP000001519">
    <property type="component" value="Chromosome 2A"/>
</dbReference>
<evidence type="ECO:0000256" key="6">
    <source>
        <dbReference type="ARBA" id="ARBA00022989"/>
    </source>
</evidence>
<keyword evidence="6" id="KW-1133">Transmembrane helix</keyword>
<dbReference type="EMBL" id="CABD030013369">
    <property type="status" value="NOT_ANNOTATED_CDS"/>
    <property type="molecule type" value="Genomic_DNA"/>
</dbReference>
<dbReference type="EMBL" id="CABD030013371">
    <property type="status" value="NOT_ANNOTATED_CDS"/>
    <property type="molecule type" value="Genomic_DNA"/>
</dbReference>
<dbReference type="PANTHER" id="PTHR16056:SF15">
    <property type="entry name" value="REGULATOR OF MICROTUBULE DYNAMICS PROTEIN 2"/>
    <property type="match status" value="1"/>
</dbReference>
<evidence type="ECO:0000256" key="8">
    <source>
        <dbReference type="ARBA" id="ARBA00023136"/>
    </source>
</evidence>
<evidence type="ECO:0000313" key="14">
    <source>
        <dbReference type="Proteomes" id="UP000001519"/>
    </source>
</evidence>
<evidence type="ECO:0000256" key="12">
    <source>
        <dbReference type="SAM" id="MobiDB-lite"/>
    </source>
</evidence>